<name>A0A1D8GK60_9FIRM</name>
<keyword evidence="1" id="KW-1133">Transmembrane helix</keyword>
<accession>A0A1D8GK60</accession>
<dbReference type="Proteomes" id="UP000095743">
    <property type="component" value="Chromosome"/>
</dbReference>
<dbReference type="OrthoDB" id="9810918at2"/>
<dbReference type="InterPro" id="IPR007621">
    <property type="entry name" value="TPM_dom"/>
</dbReference>
<evidence type="ECO:0000313" key="4">
    <source>
        <dbReference type="EMBL" id="AOT71296.1"/>
    </source>
</evidence>
<feature type="transmembrane region" description="Helical" evidence="1">
    <location>
        <begin position="200"/>
        <end position="220"/>
    </location>
</feature>
<dbReference type="EMBL" id="CP017269">
    <property type="protein sequence ID" value="AOT71296.1"/>
    <property type="molecule type" value="Genomic_DNA"/>
</dbReference>
<keyword evidence="5" id="KW-1185">Reference proteome</keyword>
<dbReference type="PANTHER" id="PTHR30373">
    <property type="entry name" value="UPF0603 PROTEIN YGCG"/>
    <property type="match status" value="1"/>
</dbReference>
<feature type="domain" description="TPM" evidence="3">
    <location>
        <begin position="37"/>
        <end position="156"/>
    </location>
</feature>
<dbReference type="RefSeq" id="WP_069978970.1">
    <property type="nucleotide sequence ID" value="NZ_CP017269.1"/>
</dbReference>
<evidence type="ECO:0000256" key="1">
    <source>
        <dbReference type="SAM" id="Phobius"/>
    </source>
</evidence>
<dbReference type="PANTHER" id="PTHR30373:SF2">
    <property type="entry name" value="UPF0603 PROTEIN YGCG"/>
    <property type="match status" value="1"/>
</dbReference>
<sequence length="270" mass="29448">MKKFKWISLFLAILISFSGISSFADVVYPEPTREFYVADFAGVLSQETRNAVLNANLNYEKTKEKPQIVVATVPNLQGLDINQYAVELFEKWKIGNKDYDNGVLLLLALEERRVWIEVGYGLEGAIPDGKAGEILDAAVPALSQGSYSDGLLRAFYLLSQETNREYGYENAAILGNYRPEEINQRPISQTIPESRGIPSIFRILGILFILFLLWLDYRFLGGFIMGMFFRMFLYGGRGGRGGGGFGGGGFGGGSSGGGGRSGGGGAGRGF</sequence>
<reference evidence="4 5" key="1">
    <citation type="submission" date="2016-09" db="EMBL/GenBank/DDBJ databases">
        <title>Genomic analysis reveals versatility of anaerobic energy metabolism of Geosporobacter ferrireducens IRF9 of phylum Firmicutes.</title>
        <authorList>
            <person name="Kim S.-J."/>
        </authorList>
    </citation>
    <scope>NUCLEOTIDE SEQUENCE [LARGE SCALE GENOMIC DNA]</scope>
    <source>
        <strain evidence="4 5">IRF9</strain>
    </source>
</reference>
<evidence type="ECO:0000259" key="3">
    <source>
        <dbReference type="Pfam" id="PF04536"/>
    </source>
</evidence>
<proteinExistence type="predicted"/>
<evidence type="ECO:0000256" key="2">
    <source>
        <dbReference type="SAM" id="SignalP"/>
    </source>
</evidence>
<gene>
    <name evidence="4" type="ORF">Gferi_18075</name>
</gene>
<dbReference type="Pfam" id="PF04536">
    <property type="entry name" value="TPM_phosphatase"/>
    <property type="match status" value="1"/>
</dbReference>
<keyword evidence="1" id="KW-0812">Transmembrane</keyword>
<dbReference type="Gene3D" id="3.10.310.50">
    <property type="match status" value="1"/>
</dbReference>
<feature type="chain" id="PRO_5009107565" description="TPM domain-containing protein" evidence="2">
    <location>
        <begin position="25"/>
        <end position="270"/>
    </location>
</feature>
<protein>
    <recommendedName>
        <fullName evidence="3">TPM domain-containing protein</fullName>
    </recommendedName>
</protein>
<feature type="signal peptide" evidence="2">
    <location>
        <begin position="1"/>
        <end position="24"/>
    </location>
</feature>
<keyword evidence="2" id="KW-0732">Signal</keyword>
<dbReference type="STRING" id="1424294.Gferi_18075"/>
<dbReference type="KEGG" id="gfe:Gferi_18075"/>
<dbReference type="AlphaFoldDB" id="A0A1D8GK60"/>
<organism evidence="4 5">
    <name type="scientific">Geosporobacter ferrireducens</name>
    <dbReference type="NCBI Taxonomy" id="1424294"/>
    <lineage>
        <taxon>Bacteria</taxon>
        <taxon>Bacillati</taxon>
        <taxon>Bacillota</taxon>
        <taxon>Clostridia</taxon>
        <taxon>Peptostreptococcales</taxon>
        <taxon>Thermotaleaceae</taxon>
        <taxon>Geosporobacter</taxon>
    </lineage>
</organism>
<keyword evidence="1" id="KW-0472">Membrane</keyword>
<evidence type="ECO:0000313" key="5">
    <source>
        <dbReference type="Proteomes" id="UP000095743"/>
    </source>
</evidence>